<dbReference type="CDD" id="cd02440">
    <property type="entry name" value="AdoMet_MTases"/>
    <property type="match status" value="1"/>
</dbReference>
<name>A0A1B2DXU6_9BACL</name>
<reference evidence="2" key="1">
    <citation type="submission" date="2016-08" db="EMBL/GenBank/DDBJ databases">
        <title>Complete Genome Seqeunce of Paenibacillus sp. nov. IHBB 9852 from high altitute lake of Indian trans-Himalayas.</title>
        <authorList>
            <person name="Kiran S."/>
            <person name="Swarnkar M.K."/>
            <person name="Rana A."/>
            <person name="Tewari R."/>
            <person name="Gulati A."/>
        </authorList>
    </citation>
    <scope>NUCLEOTIDE SEQUENCE [LARGE SCALE GENOMIC DNA]</scope>
    <source>
        <strain evidence="2">IHBB 9852</strain>
    </source>
</reference>
<dbReference type="RefSeq" id="WP_099477232.1">
    <property type="nucleotide sequence ID" value="NZ_CP016809.1"/>
</dbReference>
<keyword evidence="2" id="KW-0489">Methyltransferase</keyword>
<gene>
    <name evidence="2" type="ORF">BBD41_08205</name>
</gene>
<dbReference type="SUPFAM" id="SSF53335">
    <property type="entry name" value="S-adenosyl-L-methionine-dependent methyltransferases"/>
    <property type="match status" value="1"/>
</dbReference>
<feature type="domain" description="Methyltransferase type 11" evidence="1">
    <location>
        <begin position="42"/>
        <end position="143"/>
    </location>
</feature>
<evidence type="ECO:0000259" key="1">
    <source>
        <dbReference type="Pfam" id="PF08241"/>
    </source>
</evidence>
<dbReference type="AlphaFoldDB" id="A0A1B2DXU6"/>
<evidence type="ECO:0000313" key="2">
    <source>
        <dbReference type="EMBL" id="ANY72566.1"/>
    </source>
</evidence>
<dbReference type="Gene3D" id="3.40.50.150">
    <property type="entry name" value="Vaccinia Virus protein VP39"/>
    <property type="match status" value="1"/>
</dbReference>
<accession>A0A1B2DXU6</accession>
<dbReference type="KEGG" id="pib:BBD41_08205"/>
<dbReference type="EMBL" id="CP016809">
    <property type="protein sequence ID" value="ANY72566.1"/>
    <property type="molecule type" value="Genomic_DNA"/>
</dbReference>
<dbReference type="GO" id="GO:0008757">
    <property type="term" value="F:S-adenosylmethionine-dependent methyltransferase activity"/>
    <property type="evidence" value="ECO:0007669"/>
    <property type="project" value="InterPro"/>
</dbReference>
<dbReference type="InterPro" id="IPR029063">
    <property type="entry name" value="SAM-dependent_MTases_sf"/>
</dbReference>
<protein>
    <submittedName>
        <fullName evidence="2">Methyltransferase</fullName>
    </submittedName>
</protein>
<keyword evidence="2" id="KW-0808">Transferase</keyword>
<dbReference type="Pfam" id="PF08241">
    <property type="entry name" value="Methyltransf_11"/>
    <property type="match status" value="1"/>
</dbReference>
<proteinExistence type="predicted"/>
<dbReference type="InterPro" id="IPR013216">
    <property type="entry name" value="Methyltransf_11"/>
</dbReference>
<dbReference type="GO" id="GO:0032259">
    <property type="term" value="P:methylation"/>
    <property type="evidence" value="ECO:0007669"/>
    <property type="project" value="UniProtKB-KW"/>
</dbReference>
<sequence length="268" mass="30661">MEHVIEYYSRFDEWGRLDREPLEFIINWHYMKHYLPPSGSVLDNGAGPGKYAMALAEQGYQVTLSDLTPRLVETAKEKAAEQGLMERFTGFHVRNATNLNGLADESFHASLMLGPLYHLQQEEERARAVRELFRVTKQEGTVFVAFQSRMRMALTSLQFPERWKPNNTMDAIDRFRRTGIFNHADPGRFTGTYYFNVDAIKPFMESHGFETIDLIGSSSIGGLLSQEQMQAWENKGESGQLLNMLIDMARDPSILGISSHLLYIGKRK</sequence>
<organism evidence="2">
    <name type="scientific">Paenibacillus ihbetae</name>
    <dbReference type="NCBI Taxonomy" id="1870820"/>
    <lineage>
        <taxon>Bacteria</taxon>
        <taxon>Bacillati</taxon>
        <taxon>Bacillota</taxon>
        <taxon>Bacilli</taxon>
        <taxon>Bacillales</taxon>
        <taxon>Paenibacillaceae</taxon>
        <taxon>Paenibacillus</taxon>
    </lineage>
</organism>